<feature type="signal peptide" evidence="4">
    <location>
        <begin position="1"/>
        <end position="16"/>
    </location>
</feature>
<evidence type="ECO:0000313" key="7">
    <source>
        <dbReference type="Proteomes" id="UP001578633"/>
    </source>
</evidence>
<dbReference type="InterPro" id="IPR036779">
    <property type="entry name" value="LysM_dom_sf"/>
</dbReference>
<evidence type="ECO:0000256" key="4">
    <source>
        <dbReference type="SAM" id="SignalP"/>
    </source>
</evidence>
<keyword evidence="1" id="KW-0147">Chitin-binding</keyword>
<keyword evidence="7" id="KW-1185">Reference proteome</keyword>
<feature type="chain" id="PRO_5047247601" description="LysM domain-containing protein" evidence="4">
    <location>
        <begin position="17"/>
        <end position="182"/>
    </location>
</feature>
<dbReference type="InterPro" id="IPR052210">
    <property type="entry name" value="LysM1-like"/>
</dbReference>
<evidence type="ECO:0000256" key="1">
    <source>
        <dbReference type="ARBA" id="ARBA00022669"/>
    </source>
</evidence>
<feature type="domain" description="LysM" evidence="5">
    <location>
        <begin position="54"/>
        <end position="100"/>
    </location>
</feature>
<evidence type="ECO:0000256" key="3">
    <source>
        <dbReference type="ARBA" id="ARBA00023026"/>
    </source>
</evidence>
<dbReference type="GeneID" id="96085878"/>
<dbReference type="Proteomes" id="UP001578633">
    <property type="component" value="Chromosome 4"/>
</dbReference>
<dbReference type="RefSeq" id="XP_069307600.1">
    <property type="nucleotide sequence ID" value="XM_069451774.1"/>
</dbReference>
<protein>
    <recommendedName>
        <fullName evidence="5">LysM domain-containing protein</fullName>
    </recommendedName>
</protein>
<sequence length="182" mass="19021">MSFFLSSLLLAGAAVAAPLQPSDPVLANATITPPISDTTIPSPLQPGVVPICDAYALVQPGDFCVTVASANGITLDELLSWNTGIDETCTNLLADAYACVSVVGHTPTPVAPPNGIETPTPIQDGMVGNCDTFHLVQPGENCPFLQREYEVTQASIVEWNPAISSDCTNMWANTYVCVGVIA</sequence>
<dbReference type="PANTHER" id="PTHR34997:SF2">
    <property type="entry name" value="LYSM DOMAIN-CONTAINING PROTEIN-RELATED"/>
    <property type="match status" value="1"/>
</dbReference>
<organism evidence="6 7">
    <name type="scientific">Alternaria dauci</name>
    <dbReference type="NCBI Taxonomy" id="48095"/>
    <lineage>
        <taxon>Eukaryota</taxon>
        <taxon>Fungi</taxon>
        <taxon>Dikarya</taxon>
        <taxon>Ascomycota</taxon>
        <taxon>Pezizomycotina</taxon>
        <taxon>Dothideomycetes</taxon>
        <taxon>Pleosporomycetidae</taxon>
        <taxon>Pleosporales</taxon>
        <taxon>Pleosporineae</taxon>
        <taxon>Pleosporaceae</taxon>
        <taxon>Alternaria</taxon>
        <taxon>Alternaria sect. Porri</taxon>
    </lineage>
</organism>
<dbReference type="EMBL" id="JBHGVX010000004">
    <property type="protein sequence ID" value="KAL1797016.1"/>
    <property type="molecule type" value="Genomic_DNA"/>
</dbReference>
<evidence type="ECO:0000313" key="6">
    <source>
        <dbReference type="EMBL" id="KAL1797016.1"/>
    </source>
</evidence>
<name>A0ABR3UNC8_9PLEO</name>
<proteinExistence type="predicted"/>
<dbReference type="SMART" id="SM00257">
    <property type="entry name" value="LysM"/>
    <property type="match status" value="2"/>
</dbReference>
<dbReference type="CDD" id="cd00118">
    <property type="entry name" value="LysM"/>
    <property type="match status" value="2"/>
</dbReference>
<evidence type="ECO:0000259" key="5">
    <source>
        <dbReference type="PROSITE" id="PS51782"/>
    </source>
</evidence>
<dbReference type="PROSITE" id="PS51782">
    <property type="entry name" value="LYSM"/>
    <property type="match status" value="2"/>
</dbReference>
<reference evidence="6 7" key="1">
    <citation type="submission" date="2024-09" db="EMBL/GenBank/DDBJ databases">
        <title>T2T genomes of carrot and Alternaria dauci and their utility for understanding host-pathogen interaction during carrot leaf blight disease.</title>
        <authorList>
            <person name="Liu W."/>
            <person name="Xu S."/>
            <person name="Ou C."/>
            <person name="Liu X."/>
            <person name="Zhuang F."/>
            <person name="Deng X.W."/>
        </authorList>
    </citation>
    <scope>NUCLEOTIDE SEQUENCE [LARGE SCALE GENOMIC DNA]</scope>
    <source>
        <strain evidence="6 7">A2016</strain>
    </source>
</reference>
<dbReference type="InterPro" id="IPR018392">
    <property type="entry name" value="LysM"/>
</dbReference>
<dbReference type="PANTHER" id="PTHR34997">
    <property type="entry name" value="AM15"/>
    <property type="match status" value="1"/>
</dbReference>
<comment type="caution">
    <text evidence="6">The sequence shown here is derived from an EMBL/GenBank/DDBJ whole genome shotgun (WGS) entry which is preliminary data.</text>
</comment>
<dbReference type="SUPFAM" id="SSF54106">
    <property type="entry name" value="LysM domain"/>
    <property type="match status" value="2"/>
</dbReference>
<gene>
    <name evidence="6" type="ORF">ACET3X_005556</name>
</gene>
<accession>A0ABR3UNC8</accession>
<dbReference type="Pfam" id="PF01476">
    <property type="entry name" value="LysM"/>
    <property type="match status" value="2"/>
</dbReference>
<feature type="domain" description="LysM" evidence="5">
    <location>
        <begin position="132"/>
        <end position="178"/>
    </location>
</feature>
<evidence type="ECO:0000256" key="2">
    <source>
        <dbReference type="ARBA" id="ARBA00022729"/>
    </source>
</evidence>
<dbReference type="Gene3D" id="3.10.350.10">
    <property type="entry name" value="LysM domain"/>
    <property type="match status" value="2"/>
</dbReference>
<keyword evidence="3" id="KW-0843">Virulence</keyword>
<keyword evidence="2 4" id="KW-0732">Signal</keyword>